<protein>
    <submittedName>
        <fullName evidence="1">Uncharacterized protein</fullName>
    </submittedName>
</protein>
<dbReference type="AlphaFoldDB" id="A0A9W8I066"/>
<dbReference type="OrthoDB" id="10658296at2759"/>
<reference evidence="1" key="1">
    <citation type="submission" date="2022-07" db="EMBL/GenBank/DDBJ databases">
        <title>Phylogenomic reconstructions and comparative analyses of Kickxellomycotina fungi.</title>
        <authorList>
            <person name="Reynolds N.K."/>
            <person name="Stajich J.E."/>
            <person name="Barry K."/>
            <person name="Grigoriev I.V."/>
            <person name="Crous P."/>
            <person name="Smith M.E."/>
        </authorList>
    </citation>
    <scope>NUCLEOTIDE SEQUENCE</scope>
    <source>
        <strain evidence="1">NRRL 1565</strain>
    </source>
</reference>
<gene>
    <name evidence="1" type="ORF">H4R20_000919</name>
</gene>
<dbReference type="EMBL" id="JANBUO010000055">
    <property type="protein sequence ID" value="KAJ2808323.1"/>
    <property type="molecule type" value="Genomic_DNA"/>
</dbReference>
<accession>A0A9W8I066</accession>
<proteinExistence type="predicted"/>
<keyword evidence="2" id="KW-1185">Reference proteome</keyword>
<evidence type="ECO:0000313" key="2">
    <source>
        <dbReference type="Proteomes" id="UP001140094"/>
    </source>
</evidence>
<dbReference type="Proteomes" id="UP001140094">
    <property type="component" value="Unassembled WGS sequence"/>
</dbReference>
<evidence type="ECO:0000313" key="1">
    <source>
        <dbReference type="EMBL" id="KAJ2808323.1"/>
    </source>
</evidence>
<name>A0A9W8I066_9FUNG</name>
<organism evidence="1 2">
    <name type="scientific">Coemansia guatemalensis</name>
    <dbReference type="NCBI Taxonomy" id="2761395"/>
    <lineage>
        <taxon>Eukaryota</taxon>
        <taxon>Fungi</taxon>
        <taxon>Fungi incertae sedis</taxon>
        <taxon>Zoopagomycota</taxon>
        <taxon>Kickxellomycotina</taxon>
        <taxon>Kickxellomycetes</taxon>
        <taxon>Kickxellales</taxon>
        <taxon>Kickxellaceae</taxon>
        <taxon>Coemansia</taxon>
    </lineage>
</organism>
<sequence>MLATVRRFLHIKPRATGVPAKTVKLPSDINSASNKDSSTFYNLPAAAVAHEQLNVQMGNLASITVDNNTADNNREAESIYNLPVAAVAQRQLNVQMCNSAYMAVDEAWNNLELRPATLTMEQKVDCVSTTTVENVTNYKYTRVTEDECADGTIACNITNTSSVNSNLKDCIHNTGNTNYLSVGAIGSGGAAISSTYNDQYAASYLAFASHAVSMATSIRGLVYNSAYAAALQSRTAEGASEFNLAQGKAYIDAFAAAQKNHYRIIINSVLDAQADARADAARSQAALSENTDVSNIKQQFTIKTSTRSHSKLSLGCTTV</sequence>
<comment type="caution">
    <text evidence="1">The sequence shown here is derived from an EMBL/GenBank/DDBJ whole genome shotgun (WGS) entry which is preliminary data.</text>
</comment>